<gene>
    <name evidence="2" type="ORF">OMP39_15285</name>
</gene>
<keyword evidence="3" id="KW-1185">Reference proteome</keyword>
<protein>
    <submittedName>
        <fullName evidence="2">Uncharacterized protein</fullName>
    </submittedName>
</protein>
<name>A0ABY6MSL7_9BURK</name>
<evidence type="ECO:0000313" key="3">
    <source>
        <dbReference type="Proteomes" id="UP001163266"/>
    </source>
</evidence>
<evidence type="ECO:0000256" key="1">
    <source>
        <dbReference type="SAM" id="Phobius"/>
    </source>
</evidence>
<keyword evidence="1" id="KW-0472">Membrane</keyword>
<proteinExistence type="predicted"/>
<feature type="transmembrane region" description="Helical" evidence="1">
    <location>
        <begin position="90"/>
        <end position="109"/>
    </location>
</feature>
<keyword evidence="1" id="KW-0812">Transmembrane</keyword>
<reference evidence="2" key="1">
    <citation type="submission" date="2022-10" db="EMBL/GenBank/DDBJ databases">
        <title>Complete genome sequence of Schlegelella aquatica LMG 23380.</title>
        <authorList>
            <person name="Musilova J."/>
            <person name="Kourilova X."/>
            <person name="Bezdicek M."/>
            <person name="Hermankova K."/>
            <person name="Obruca S."/>
            <person name="Sedlar K."/>
        </authorList>
    </citation>
    <scope>NUCLEOTIDE SEQUENCE</scope>
    <source>
        <strain evidence="2">LMG 23380</strain>
    </source>
</reference>
<dbReference type="Proteomes" id="UP001163266">
    <property type="component" value="Chromosome"/>
</dbReference>
<organism evidence="2 3">
    <name type="scientific">Caldimonas aquatica</name>
    <dbReference type="NCBI Taxonomy" id="376175"/>
    <lineage>
        <taxon>Bacteria</taxon>
        <taxon>Pseudomonadati</taxon>
        <taxon>Pseudomonadota</taxon>
        <taxon>Betaproteobacteria</taxon>
        <taxon>Burkholderiales</taxon>
        <taxon>Sphaerotilaceae</taxon>
        <taxon>Caldimonas</taxon>
    </lineage>
</organism>
<sequence>MPEQLTKHPEVTLQVLRSGGARCGEGLAPHILTQCPAERFCQLPGGELCVYGLPEAARMTQITAADWRAALPMCAQPPAPRPSQAGGAEVGWALVLGLVLGTGIGMAVGRRKRRPRP</sequence>
<dbReference type="EMBL" id="CP110257">
    <property type="protein sequence ID" value="UZD55006.1"/>
    <property type="molecule type" value="Genomic_DNA"/>
</dbReference>
<keyword evidence="1" id="KW-1133">Transmembrane helix</keyword>
<dbReference type="RefSeq" id="WP_264892730.1">
    <property type="nucleotide sequence ID" value="NZ_CP110257.1"/>
</dbReference>
<accession>A0ABY6MSL7</accession>
<evidence type="ECO:0000313" key="2">
    <source>
        <dbReference type="EMBL" id="UZD55006.1"/>
    </source>
</evidence>